<dbReference type="EC" id="2.7.13.3" evidence="2"/>
<dbReference type="InterPro" id="IPR011006">
    <property type="entry name" value="CheY-like_superfamily"/>
</dbReference>
<dbReference type="InterPro" id="IPR001789">
    <property type="entry name" value="Sig_transdc_resp-reg_receiver"/>
</dbReference>
<dbReference type="Pfam" id="PF00072">
    <property type="entry name" value="Response_reg"/>
    <property type="match status" value="1"/>
</dbReference>
<keyword evidence="11" id="KW-0472">Membrane</keyword>
<evidence type="ECO:0000256" key="7">
    <source>
        <dbReference type="ARBA" id="ARBA00022840"/>
    </source>
</evidence>
<feature type="transmembrane region" description="Helical" evidence="11">
    <location>
        <begin position="136"/>
        <end position="153"/>
    </location>
</feature>
<keyword evidence="4" id="KW-0808">Transferase</keyword>
<proteinExistence type="predicted"/>
<dbReference type="InterPro" id="IPR003661">
    <property type="entry name" value="HisK_dim/P_dom"/>
</dbReference>
<dbReference type="Pfam" id="PF00512">
    <property type="entry name" value="HisKA"/>
    <property type="match status" value="1"/>
</dbReference>
<evidence type="ECO:0000256" key="11">
    <source>
        <dbReference type="SAM" id="Phobius"/>
    </source>
</evidence>
<dbReference type="InterPro" id="IPR005467">
    <property type="entry name" value="His_kinase_dom"/>
</dbReference>
<dbReference type="SMART" id="SM00388">
    <property type="entry name" value="HisKA"/>
    <property type="match status" value="1"/>
</dbReference>
<feature type="domain" description="Histidine kinase" evidence="12">
    <location>
        <begin position="406"/>
        <end position="633"/>
    </location>
</feature>
<dbReference type="Pfam" id="PF02518">
    <property type="entry name" value="HATPase_c"/>
    <property type="match status" value="1"/>
</dbReference>
<evidence type="ECO:0000256" key="2">
    <source>
        <dbReference type="ARBA" id="ARBA00012438"/>
    </source>
</evidence>
<keyword evidence="6" id="KW-0418">Kinase</keyword>
<dbReference type="SUPFAM" id="SSF52172">
    <property type="entry name" value="CheY-like"/>
    <property type="match status" value="1"/>
</dbReference>
<keyword evidence="11" id="KW-1133">Transmembrane helix</keyword>
<keyword evidence="8" id="KW-0902">Two-component regulatory system</keyword>
<dbReference type="SUPFAM" id="SSF55874">
    <property type="entry name" value="ATPase domain of HSP90 chaperone/DNA topoisomerase II/histidine kinase"/>
    <property type="match status" value="1"/>
</dbReference>
<dbReference type="SUPFAM" id="SSF55785">
    <property type="entry name" value="PYP-like sensor domain (PAS domain)"/>
    <property type="match status" value="1"/>
</dbReference>
<organism evidence="14 15">
    <name type="scientific">Desulfosarcina widdelii</name>
    <dbReference type="NCBI Taxonomy" id="947919"/>
    <lineage>
        <taxon>Bacteria</taxon>
        <taxon>Pseudomonadati</taxon>
        <taxon>Thermodesulfobacteriota</taxon>
        <taxon>Desulfobacteria</taxon>
        <taxon>Desulfobacterales</taxon>
        <taxon>Desulfosarcinaceae</taxon>
        <taxon>Desulfosarcina</taxon>
    </lineage>
</organism>
<evidence type="ECO:0000256" key="10">
    <source>
        <dbReference type="SAM" id="Coils"/>
    </source>
</evidence>
<dbReference type="PANTHER" id="PTHR43065:SF46">
    <property type="entry name" value="C4-DICARBOXYLATE TRANSPORT SENSOR PROTEIN DCTB"/>
    <property type="match status" value="1"/>
</dbReference>
<keyword evidence="5" id="KW-0547">Nucleotide-binding</keyword>
<evidence type="ECO:0000256" key="4">
    <source>
        <dbReference type="ARBA" id="ARBA00022679"/>
    </source>
</evidence>
<dbReference type="InterPro" id="IPR003594">
    <property type="entry name" value="HATPase_dom"/>
</dbReference>
<feature type="coiled-coil region" evidence="10">
    <location>
        <begin position="218"/>
        <end position="266"/>
    </location>
</feature>
<reference evidence="14 15" key="1">
    <citation type="submission" date="2019-11" db="EMBL/GenBank/DDBJ databases">
        <title>Comparative genomics of hydrocarbon-degrading Desulfosarcina strains.</title>
        <authorList>
            <person name="Watanabe M."/>
            <person name="Kojima H."/>
            <person name="Fukui M."/>
        </authorList>
    </citation>
    <scope>NUCLEOTIDE SEQUENCE [LARGE SCALE GENOMIC DNA]</scope>
    <source>
        <strain evidence="14 15">PP31</strain>
    </source>
</reference>
<dbReference type="InterPro" id="IPR004358">
    <property type="entry name" value="Sig_transdc_His_kin-like_C"/>
</dbReference>
<dbReference type="GO" id="GO:0005524">
    <property type="term" value="F:ATP binding"/>
    <property type="evidence" value="ECO:0007669"/>
    <property type="project" value="UniProtKB-KW"/>
</dbReference>
<dbReference type="Gene3D" id="3.40.50.2300">
    <property type="match status" value="1"/>
</dbReference>
<evidence type="ECO:0000259" key="13">
    <source>
        <dbReference type="PROSITE" id="PS50110"/>
    </source>
</evidence>
<dbReference type="PANTHER" id="PTHR43065">
    <property type="entry name" value="SENSOR HISTIDINE KINASE"/>
    <property type="match status" value="1"/>
</dbReference>
<evidence type="ECO:0000313" key="14">
    <source>
        <dbReference type="EMBL" id="BBO72877.1"/>
    </source>
</evidence>
<dbReference type="KEGG" id="dwd:DSCW_02940"/>
<dbReference type="Gene3D" id="3.30.450.20">
    <property type="entry name" value="PAS domain"/>
    <property type="match status" value="1"/>
</dbReference>
<dbReference type="OrthoDB" id="45683at2"/>
<feature type="transmembrane region" description="Helical" evidence="11">
    <location>
        <begin position="83"/>
        <end position="103"/>
    </location>
</feature>
<feature type="transmembrane region" description="Helical" evidence="11">
    <location>
        <begin position="56"/>
        <end position="77"/>
    </location>
</feature>
<evidence type="ECO:0000313" key="15">
    <source>
        <dbReference type="Proteomes" id="UP000427769"/>
    </source>
</evidence>
<dbReference type="SUPFAM" id="SSF47384">
    <property type="entry name" value="Homodimeric domain of signal transducing histidine kinase"/>
    <property type="match status" value="1"/>
</dbReference>
<dbReference type="Gene3D" id="3.30.565.10">
    <property type="entry name" value="Histidine kinase-like ATPase, C-terminal domain"/>
    <property type="match status" value="1"/>
</dbReference>
<keyword evidence="15" id="KW-1185">Reference proteome</keyword>
<dbReference type="Proteomes" id="UP000427769">
    <property type="component" value="Chromosome"/>
</dbReference>
<accession>A0A5K7Z8T2</accession>
<keyword evidence="7" id="KW-0067">ATP-binding</keyword>
<dbReference type="PROSITE" id="PS50109">
    <property type="entry name" value="HIS_KIN"/>
    <property type="match status" value="1"/>
</dbReference>
<keyword evidence="3 9" id="KW-0597">Phosphoprotein</keyword>
<comment type="catalytic activity">
    <reaction evidence="1">
        <text>ATP + protein L-histidine = ADP + protein N-phospho-L-histidine.</text>
        <dbReference type="EC" id="2.7.13.3"/>
    </reaction>
</comment>
<keyword evidence="10" id="KW-0175">Coiled coil</keyword>
<dbReference type="SMART" id="SM00387">
    <property type="entry name" value="HATPase_c"/>
    <property type="match status" value="1"/>
</dbReference>
<feature type="transmembrane region" description="Helical" evidence="11">
    <location>
        <begin position="110"/>
        <end position="130"/>
    </location>
</feature>
<dbReference type="InterPro" id="IPR036097">
    <property type="entry name" value="HisK_dim/P_sf"/>
</dbReference>
<evidence type="ECO:0000256" key="6">
    <source>
        <dbReference type="ARBA" id="ARBA00022777"/>
    </source>
</evidence>
<dbReference type="PROSITE" id="PS50110">
    <property type="entry name" value="RESPONSE_REGULATORY"/>
    <property type="match status" value="1"/>
</dbReference>
<name>A0A5K7Z8T2_9BACT</name>
<dbReference type="AlphaFoldDB" id="A0A5K7Z8T2"/>
<feature type="transmembrane region" description="Helical" evidence="11">
    <location>
        <begin position="160"/>
        <end position="179"/>
    </location>
</feature>
<dbReference type="Gene3D" id="1.10.287.130">
    <property type="match status" value="1"/>
</dbReference>
<sequence>MNDKPNEVSVAIRYSRLRVSLNPLTLAFSGSHKSLEQPFREAYFDNSLDHLRRCKLYAILFFGIFGILDALVFPELIYPLWFIRYALVCPVFLLGLVFSYTAAYRRVWQAANAFYIMVTGFAYVAMVVIIPPPESYFYGVGTIFCIFFGYTFIHARFVTATVAGLLVFAGYQAAMFLLMETTGSIQLIFGAHFLGINLLGMLICYSIETQERRSFFLTTLLEKEKHRTEAANQNLEKRVEERTATLQRINRDLHKEVQERKQAEQKVLTSHNQLESVMDSIDNHIHVSDIDTRVILMANRHMKETYGEDIVGKKCHEAIFDRDTICAGCRNRQLLDENGQPGPSCTWEEKNPTNNRWYLNYARAIVWEDQRIVQLRVATDITAMKEMESRLQRAQKMEAIGTLAGGVAHDLNNILSGLVGYPELLLMDTPEKSESRLLLETIKKSGERAAAIVQDLLTLARRGVAISEVTDLNRVVRDYLDSPEMANLKSIHPLVSIQSNLSTTAFNVMGSPLHLEKTVMNLVTNAAEAMPEGGDIILTTQNRYVDRPIQGFETIPEGEYVLLKVTDTGTGISKTDLERIFEPFYTNKKMGRSGTGLGMAVVWGTMKDHNGYIDAHSTQGQGTEFELYFPITRQDVALEIEAQPLESYRGTGESVLVVDDIKEQRDLAAFMLKRLGYRVETVASGKEAVVFLQRQPMDILVLDMILEPGMDGLETYRRILAFSPGQKAVIASGFSESERVQEAQRLGAGAYIKKPYRMEQIGLALRQQLDEKPVSKLPSGDSIDE</sequence>
<keyword evidence="11" id="KW-0812">Transmembrane</keyword>
<dbReference type="EMBL" id="AP021875">
    <property type="protein sequence ID" value="BBO72877.1"/>
    <property type="molecule type" value="Genomic_DNA"/>
</dbReference>
<dbReference type="CDD" id="cd00156">
    <property type="entry name" value="REC"/>
    <property type="match status" value="1"/>
</dbReference>
<dbReference type="InterPro" id="IPR035965">
    <property type="entry name" value="PAS-like_dom_sf"/>
</dbReference>
<dbReference type="GO" id="GO:0000155">
    <property type="term" value="F:phosphorelay sensor kinase activity"/>
    <property type="evidence" value="ECO:0007669"/>
    <property type="project" value="InterPro"/>
</dbReference>
<evidence type="ECO:0000256" key="3">
    <source>
        <dbReference type="ARBA" id="ARBA00022553"/>
    </source>
</evidence>
<protein>
    <recommendedName>
        <fullName evidence="2">histidine kinase</fullName>
        <ecNumber evidence="2">2.7.13.3</ecNumber>
    </recommendedName>
</protein>
<evidence type="ECO:0000256" key="1">
    <source>
        <dbReference type="ARBA" id="ARBA00000085"/>
    </source>
</evidence>
<dbReference type="SMART" id="SM00448">
    <property type="entry name" value="REC"/>
    <property type="match status" value="1"/>
</dbReference>
<dbReference type="CDD" id="cd00082">
    <property type="entry name" value="HisKA"/>
    <property type="match status" value="1"/>
</dbReference>
<evidence type="ECO:0000256" key="5">
    <source>
        <dbReference type="ARBA" id="ARBA00022741"/>
    </source>
</evidence>
<evidence type="ECO:0000256" key="8">
    <source>
        <dbReference type="ARBA" id="ARBA00023012"/>
    </source>
</evidence>
<dbReference type="PRINTS" id="PR00344">
    <property type="entry name" value="BCTRLSENSOR"/>
</dbReference>
<feature type="modified residue" description="4-aspartylphosphate" evidence="9">
    <location>
        <position position="703"/>
    </location>
</feature>
<evidence type="ECO:0000259" key="12">
    <source>
        <dbReference type="PROSITE" id="PS50109"/>
    </source>
</evidence>
<evidence type="ECO:0000256" key="9">
    <source>
        <dbReference type="PROSITE-ProRule" id="PRU00169"/>
    </source>
</evidence>
<feature type="domain" description="Response regulatory" evidence="13">
    <location>
        <begin position="654"/>
        <end position="769"/>
    </location>
</feature>
<gene>
    <name evidence="14" type="ORF">DSCW_02940</name>
</gene>
<dbReference type="RefSeq" id="WP_155302041.1">
    <property type="nucleotide sequence ID" value="NZ_AP021875.1"/>
</dbReference>
<dbReference type="InterPro" id="IPR036890">
    <property type="entry name" value="HATPase_C_sf"/>
</dbReference>